<dbReference type="Pfam" id="PF20179">
    <property type="entry name" value="MSS51_C"/>
    <property type="match status" value="1"/>
</dbReference>
<dbReference type="PANTHER" id="PTHR47570">
    <property type="entry name" value="ZINC ION BINDING PROTEIN"/>
    <property type="match status" value="1"/>
</dbReference>
<protein>
    <recommendedName>
        <fullName evidence="6">MYND-type domain-containing protein</fullName>
    </recommendedName>
</protein>
<feature type="domain" description="MYND-type" evidence="6">
    <location>
        <begin position="101"/>
        <end position="157"/>
    </location>
</feature>
<evidence type="ECO:0000256" key="4">
    <source>
        <dbReference type="PROSITE-ProRule" id="PRU00134"/>
    </source>
</evidence>
<dbReference type="Proteomes" id="UP001218218">
    <property type="component" value="Unassembled WGS sequence"/>
</dbReference>
<dbReference type="PANTHER" id="PTHR47570:SF1">
    <property type="entry name" value="ZINC ION BINDING PROTEIN"/>
    <property type="match status" value="1"/>
</dbReference>
<dbReference type="SUPFAM" id="SSF144232">
    <property type="entry name" value="HIT/MYND zinc finger-like"/>
    <property type="match status" value="1"/>
</dbReference>
<gene>
    <name evidence="7" type="ORF">DFH08DRAFT_839392</name>
</gene>
<evidence type="ECO:0000256" key="3">
    <source>
        <dbReference type="ARBA" id="ARBA00022833"/>
    </source>
</evidence>
<evidence type="ECO:0000256" key="1">
    <source>
        <dbReference type="ARBA" id="ARBA00022723"/>
    </source>
</evidence>
<evidence type="ECO:0000256" key="5">
    <source>
        <dbReference type="SAM" id="MobiDB-lite"/>
    </source>
</evidence>
<accession>A0AAD7AQB2</accession>
<evidence type="ECO:0000313" key="8">
    <source>
        <dbReference type="Proteomes" id="UP001218218"/>
    </source>
</evidence>
<evidence type="ECO:0000259" key="6">
    <source>
        <dbReference type="PROSITE" id="PS50865"/>
    </source>
</evidence>
<keyword evidence="1" id="KW-0479">Metal-binding</keyword>
<organism evidence="7 8">
    <name type="scientific">Mycena albidolilacea</name>
    <dbReference type="NCBI Taxonomy" id="1033008"/>
    <lineage>
        <taxon>Eukaryota</taxon>
        <taxon>Fungi</taxon>
        <taxon>Dikarya</taxon>
        <taxon>Basidiomycota</taxon>
        <taxon>Agaricomycotina</taxon>
        <taxon>Agaricomycetes</taxon>
        <taxon>Agaricomycetidae</taxon>
        <taxon>Agaricales</taxon>
        <taxon>Marasmiineae</taxon>
        <taxon>Mycenaceae</taxon>
        <taxon>Mycena</taxon>
    </lineage>
</organism>
<dbReference type="InterPro" id="IPR046824">
    <property type="entry name" value="Mss51-like_C"/>
</dbReference>
<dbReference type="GO" id="GO:0008270">
    <property type="term" value="F:zinc ion binding"/>
    <property type="evidence" value="ECO:0007669"/>
    <property type="project" value="UniProtKB-KW"/>
</dbReference>
<sequence>MKATPAAESDNTSTQVSLHGDRAVQPQSPATRRPAPAALPVDETTDITPHERRMLEAMNSSSSEHFQYIRQMAKEFADAVNAGDVATQRQIRLSVGTMCSYVKCGKPCLSASKDKWTPKRCSGCLGNYYCSKECQTADWKPISGRSKQPGAYHKDWCKVIRDEYMPQLPYFQAQLSQFPWGRLERDGTFSNKFLQARFNVLDSDYRKAGFWAIPERINPHDISDDPLFSSAAQPFMQFKDNTHLKGYTHGALMLELEEWPSDVEGWKLQDEALIPHIFFTGQFPPPVRPRPDQVKDWKSWYDWRGLSLESPAAVLMDYVLTTYYLLTETLKVVHLQPLKEKQVVDVHYLGAETELNYLPLFSELALLLPNTHINLTIFSPAAHDLLRHAKQRYPRSIAAREGPVWEYTAPRTTGGGSIAISLYHAPPLPPNARQLRPFKGVWDRSVIMLAPKDPDALVALNAGILSYSTWHEVVSCATMANIPFACTDYAQQSAQMYADHIPEWLNDASRNFSPGENMHQELVRQRTRPVAVNPFHRPGQRPISQVRSPNLMNGFICRIVGPQ</sequence>
<feature type="region of interest" description="Disordered" evidence="5">
    <location>
        <begin position="1"/>
        <end position="38"/>
    </location>
</feature>
<keyword evidence="3" id="KW-0862">Zinc</keyword>
<keyword evidence="8" id="KW-1185">Reference proteome</keyword>
<keyword evidence="2 4" id="KW-0863">Zinc-finger</keyword>
<evidence type="ECO:0000313" key="7">
    <source>
        <dbReference type="EMBL" id="KAJ7364469.1"/>
    </source>
</evidence>
<dbReference type="Pfam" id="PF01753">
    <property type="entry name" value="zf-MYND"/>
    <property type="match status" value="1"/>
</dbReference>
<dbReference type="AlphaFoldDB" id="A0AAD7AQB2"/>
<evidence type="ECO:0000256" key="2">
    <source>
        <dbReference type="ARBA" id="ARBA00022771"/>
    </source>
</evidence>
<proteinExistence type="predicted"/>
<reference evidence="7" key="1">
    <citation type="submission" date="2023-03" db="EMBL/GenBank/DDBJ databases">
        <title>Massive genome expansion in bonnet fungi (Mycena s.s.) driven by repeated elements and novel gene families across ecological guilds.</title>
        <authorList>
            <consortium name="Lawrence Berkeley National Laboratory"/>
            <person name="Harder C.B."/>
            <person name="Miyauchi S."/>
            <person name="Viragh M."/>
            <person name="Kuo A."/>
            <person name="Thoen E."/>
            <person name="Andreopoulos B."/>
            <person name="Lu D."/>
            <person name="Skrede I."/>
            <person name="Drula E."/>
            <person name="Henrissat B."/>
            <person name="Morin E."/>
            <person name="Kohler A."/>
            <person name="Barry K."/>
            <person name="LaButti K."/>
            <person name="Morin E."/>
            <person name="Salamov A."/>
            <person name="Lipzen A."/>
            <person name="Mereny Z."/>
            <person name="Hegedus B."/>
            <person name="Baldrian P."/>
            <person name="Stursova M."/>
            <person name="Weitz H."/>
            <person name="Taylor A."/>
            <person name="Grigoriev I.V."/>
            <person name="Nagy L.G."/>
            <person name="Martin F."/>
            <person name="Kauserud H."/>
        </authorList>
    </citation>
    <scope>NUCLEOTIDE SEQUENCE</scope>
    <source>
        <strain evidence="7">CBHHK002</strain>
    </source>
</reference>
<dbReference type="Gene3D" id="6.10.140.2220">
    <property type="match status" value="1"/>
</dbReference>
<dbReference type="EMBL" id="JARIHO010000003">
    <property type="protein sequence ID" value="KAJ7364469.1"/>
    <property type="molecule type" value="Genomic_DNA"/>
</dbReference>
<dbReference type="PROSITE" id="PS50865">
    <property type="entry name" value="ZF_MYND_2"/>
    <property type="match status" value="1"/>
</dbReference>
<feature type="compositionally biased region" description="Low complexity" evidence="5">
    <location>
        <begin position="29"/>
        <end position="38"/>
    </location>
</feature>
<comment type="caution">
    <text evidence="7">The sequence shown here is derived from an EMBL/GenBank/DDBJ whole genome shotgun (WGS) entry which is preliminary data.</text>
</comment>
<name>A0AAD7AQB2_9AGAR</name>
<dbReference type="InterPro" id="IPR002893">
    <property type="entry name" value="Znf_MYND"/>
</dbReference>